<accession>A0A380DIB4</accession>
<protein>
    <submittedName>
        <fullName evidence="1">FtsK/SpoIIIE family protein, putative secretion system component EssC/YukA</fullName>
    </submittedName>
</protein>
<gene>
    <name evidence="1" type="primary">essC_2</name>
    <name evidence="1" type="ORF">NCTC6133_00311</name>
</gene>
<dbReference type="InterPro" id="IPR027417">
    <property type="entry name" value="P-loop_NTPase"/>
</dbReference>
<dbReference type="Gene3D" id="3.40.50.300">
    <property type="entry name" value="P-loop containing nucleotide triphosphate hydrolases"/>
    <property type="match status" value="1"/>
</dbReference>
<sequence>MPHLFIISDEFAELKSEQPDFMKELVSTARIGRSLGIHLILATQKTIGCC</sequence>
<evidence type="ECO:0000313" key="2">
    <source>
        <dbReference type="Proteomes" id="UP000255091"/>
    </source>
</evidence>
<dbReference type="AlphaFoldDB" id="A0A380DIB4"/>
<evidence type="ECO:0000313" key="1">
    <source>
        <dbReference type="EMBL" id="SUK30245.1"/>
    </source>
</evidence>
<dbReference type="EMBL" id="UHAP01000001">
    <property type="protein sequence ID" value="SUK30245.1"/>
    <property type="molecule type" value="Genomic_DNA"/>
</dbReference>
<name>A0A380DIB4_STAAU</name>
<dbReference type="PANTHER" id="PTHR22683:SF1">
    <property type="entry name" value="TYPE VII SECRETION SYSTEM PROTEIN ESSC"/>
    <property type="match status" value="1"/>
</dbReference>
<reference evidence="1 2" key="1">
    <citation type="submission" date="2018-06" db="EMBL/GenBank/DDBJ databases">
        <authorList>
            <consortium name="Pathogen Informatics"/>
            <person name="Doyle S."/>
        </authorList>
    </citation>
    <scope>NUCLEOTIDE SEQUENCE [LARGE SCALE GENOMIC DNA]</scope>
    <source>
        <strain evidence="1 2">NCTC6133</strain>
    </source>
</reference>
<proteinExistence type="predicted"/>
<dbReference type="InterPro" id="IPR050206">
    <property type="entry name" value="FtsK/SpoIIIE/SftA"/>
</dbReference>
<organism evidence="1 2">
    <name type="scientific">Staphylococcus aureus</name>
    <dbReference type="NCBI Taxonomy" id="1280"/>
    <lineage>
        <taxon>Bacteria</taxon>
        <taxon>Bacillati</taxon>
        <taxon>Bacillota</taxon>
        <taxon>Bacilli</taxon>
        <taxon>Bacillales</taxon>
        <taxon>Staphylococcaceae</taxon>
        <taxon>Staphylococcus</taxon>
    </lineage>
</organism>
<dbReference type="PANTHER" id="PTHR22683">
    <property type="entry name" value="SPORULATION PROTEIN RELATED"/>
    <property type="match status" value="1"/>
</dbReference>
<dbReference type="Proteomes" id="UP000255091">
    <property type="component" value="Unassembled WGS sequence"/>
</dbReference>